<organism evidence="1">
    <name type="scientific">Hyperionvirus sp</name>
    <dbReference type="NCBI Taxonomy" id="2487770"/>
    <lineage>
        <taxon>Viruses</taxon>
        <taxon>Varidnaviria</taxon>
        <taxon>Bamfordvirae</taxon>
        <taxon>Nucleocytoviricota</taxon>
        <taxon>Megaviricetes</taxon>
        <taxon>Imitervirales</taxon>
        <taxon>Mimiviridae</taxon>
        <taxon>Klosneuvirinae</taxon>
    </lineage>
</organism>
<name>A0A3G5A7E0_9VIRU</name>
<evidence type="ECO:0000313" key="1">
    <source>
        <dbReference type="EMBL" id="AYV83145.1"/>
    </source>
</evidence>
<proteinExistence type="predicted"/>
<gene>
    <name evidence="1" type="ORF">Hyperionvirus4_110</name>
</gene>
<dbReference type="EMBL" id="MK072386">
    <property type="protein sequence ID" value="AYV83145.1"/>
    <property type="molecule type" value="Genomic_DNA"/>
</dbReference>
<sequence length="321" mass="38014">MGSAFGRDRNERLISRQISIFPSRLRPIFFMCRGFIIIIDFLRGRVITINDKKFPPELKLSDRCFEIEIEHEDNKIYFHSYWDKTDIKFVPNIDLEIMDITAVKYESSPKKLRSHARFNDGSSLWIHWDDGSSLISDEVLHSAIKKKGHKKYRKYIRKKFYPRSSDRPCHSLVKLHPLLNDPTGFFRKYFCWHIGNNLSIGTISSGELYVKDLVHPSFVNIDRFCLTEDNLLILSIKKELMFIDCNEVKIVGVIELDQNIPKYVPYDMREYFVELNPSRKDLLIVRDKFISVLSDFMIRSLGEIVFYYYSTVEWHCKKLNT</sequence>
<protein>
    <submittedName>
        <fullName evidence="1">Uncharacterized protein</fullName>
    </submittedName>
</protein>
<accession>A0A3G5A7E0</accession>
<reference evidence="1" key="1">
    <citation type="submission" date="2018-10" db="EMBL/GenBank/DDBJ databases">
        <title>Hidden diversity of soil giant viruses.</title>
        <authorList>
            <person name="Schulz F."/>
            <person name="Alteio L."/>
            <person name="Goudeau D."/>
            <person name="Ryan E.M."/>
            <person name="Malmstrom R.R."/>
            <person name="Blanchard J."/>
            <person name="Woyke T."/>
        </authorList>
    </citation>
    <scope>NUCLEOTIDE SEQUENCE</scope>
    <source>
        <strain evidence="1">HYV1</strain>
    </source>
</reference>